<organism evidence="2 3">
    <name type="scientific">Corchorus olitorius</name>
    <dbReference type="NCBI Taxonomy" id="93759"/>
    <lineage>
        <taxon>Eukaryota</taxon>
        <taxon>Viridiplantae</taxon>
        <taxon>Streptophyta</taxon>
        <taxon>Embryophyta</taxon>
        <taxon>Tracheophyta</taxon>
        <taxon>Spermatophyta</taxon>
        <taxon>Magnoliopsida</taxon>
        <taxon>eudicotyledons</taxon>
        <taxon>Gunneridae</taxon>
        <taxon>Pentapetalae</taxon>
        <taxon>rosids</taxon>
        <taxon>malvids</taxon>
        <taxon>Malvales</taxon>
        <taxon>Malvaceae</taxon>
        <taxon>Grewioideae</taxon>
        <taxon>Apeibeae</taxon>
        <taxon>Corchorus</taxon>
    </lineage>
</organism>
<evidence type="ECO:0000313" key="3">
    <source>
        <dbReference type="Proteomes" id="UP000187203"/>
    </source>
</evidence>
<evidence type="ECO:0000256" key="1">
    <source>
        <dbReference type="SAM" id="MobiDB-lite"/>
    </source>
</evidence>
<keyword evidence="3" id="KW-1185">Reference proteome</keyword>
<name>A0A1R3JMM7_9ROSI</name>
<protein>
    <submittedName>
        <fullName evidence="2">UDP-glycosyltransferase 79B6-like protein</fullName>
    </submittedName>
</protein>
<reference evidence="3" key="1">
    <citation type="submission" date="2013-09" db="EMBL/GenBank/DDBJ databases">
        <title>Corchorus olitorius genome sequencing.</title>
        <authorList>
            <person name="Alam M."/>
            <person name="Haque M.S."/>
            <person name="Islam M.S."/>
            <person name="Emdad E.M."/>
            <person name="Islam M.M."/>
            <person name="Ahmed B."/>
            <person name="Halim A."/>
            <person name="Hossen Q.M.M."/>
            <person name="Hossain M.Z."/>
            <person name="Ahmed R."/>
            <person name="Khan M.M."/>
            <person name="Islam R."/>
            <person name="Rashid M.M."/>
            <person name="Khan S.A."/>
            <person name="Rahman M.S."/>
            <person name="Alam M."/>
            <person name="Yahiya A.S."/>
            <person name="Khan M.S."/>
            <person name="Azam M.S."/>
            <person name="Haque T."/>
            <person name="Lashkar M.Z.H."/>
            <person name="Akhand A.I."/>
            <person name="Morshed G."/>
            <person name="Roy S."/>
            <person name="Uddin K.S."/>
            <person name="Rabeya T."/>
            <person name="Hossain A.S."/>
            <person name="Chowdhury A."/>
            <person name="Snigdha A.R."/>
            <person name="Mortoza M.S."/>
            <person name="Matin S.A."/>
            <person name="Hoque S.M.E."/>
            <person name="Islam M.K."/>
            <person name="Roy D.K."/>
            <person name="Haider R."/>
            <person name="Moosa M.M."/>
            <person name="Elias S.M."/>
            <person name="Hasan A.M."/>
            <person name="Jahan S."/>
            <person name="Shafiuddin M."/>
            <person name="Mahmood N."/>
            <person name="Shommy N.S."/>
        </authorList>
    </citation>
    <scope>NUCLEOTIDE SEQUENCE [LARGE SCALE GENOMIC DNA]</scope>
    <source>
        <strain evidence="3">cv. O-4</strain>
    </source>
</reference>
<sequence>IARHGSEHKQKHPNARNSLTLDHSESLDASGFCGGAWLLLNESDHSEVEILSKGPLS</sequence>
<proteinExistence type="predicted"/>
<accession>A0A1R3JMM7</accession>
<feature type="non-terminal residue" evidence="2">
    <location>
        <position position="1"/>
    </location>
</feature>
<dbReference type="AlphaFoldDB" id="A0A1R3JMM7"/>
<feature type="region of interest" description="Disordered" evidence="1">
    <location>
        <begin position="1"/>
        <end position="21"/>
    </location>
</feature>
<gene>
    <name evidence="2" type="ORF">COLO4_15499</name>
</gene>
<evidence type="ECO:0000313" key="2">
    <source>
        <dbReference type="EMBL" id="OMO96116.1"/>
    </source>
</evidence>
<dbReference type="EMBL" id="AWUE01015688">
    <property type="protein sequence ID" value="OMO96116.1"/>
    <property type="molecule type" value="Genomic_DNA"/>
</dbReference>
<dbReference type="Proteomes" id="UP000187203">
    <property type="component" value="Unassembled WGS sequence"/>
</dbReference>
<comment type="caution">
    <text evidence="2">The sequence shown here is derived from an EMBL/GenBank/DDBJ whole genome shotgun (WGS) entry which is preliminary data.</text>
</comment>